<name>A0A7C9DK51_OPUST</name>
<dbReference type="EMBL" id="GISG01141686">
    <property type="protein sequence ID" value="MBA4645280.1"/>
    <property type="molecule type" value="Transcribed_RNA"/>
</dbReference>
<protein>
    <submittedName>
        <fullName evidence="2">Uncharacterized protein</fullName>
    </submittedName>
</protein>
<reference evidence="2" key="1">
    <citation type="journal article" date="2013" name="J. Plant Res.">
        <title>Effect of fungi and light on seed germination of three Opuntia species from semiarid lands of central Mexico.</title>
        <authorList>
            <person name="Delgado-Sanchez P."/>
            <person name="Jimenez-Bremont J.F."/>
            <person name="Guerrero-Gonzalez Mde L."/>
            <person name="Flores J."/>
        </authorList>
    </citation>
    <scope>NUCLEOTIDE SEQUENCE</scope>
    <source>
        <tissue evidence="2">Cladode</tissue>
    </source>
</reference>
<keyword evidence="1" id="KW-0472">Membrane</keyword>
<proteinExistence type="predicted"/>
<evidence type="ECO:0000313" key="2">
    <source>
        <dbReference type="EMBL" id="MBA4645280.1"/>
    </source>
</evidence>
<keyword evidence="1" id="KW-0812">Transmembrane</keyword>
<dbReference type="AlphaFoldDB" id="A0A7C9DK51"/>
<organism evidence="2">
    <name type="scientific">Opuntia streptacantha</name>
    <name type="common">Prickly pear cactus</name>
    <name type="synonym">Opuntia cardona</name>
    <dbReference type="NCBI Taxonomy" id="393608"/>
    <lineage>
        <taxon>Eukaryota</taxon>
        <taxon>Viridiplantae</taxon>
        <taxon>Streptophyta</taxon>
        <taxon>Embryophyta</taxon>
        <taxon>Tracheophyta</taxon>
        <taxon>Spermatophyta</taxon>
        <taxon>Magnoliopsida</taxon>
        <taxon>eudicotyledons</taxon>
        <taxon>Gunneridae</taxon>
        <taxon>Pentapetalae</taxon>
        <taxon>Caryophyllales</taxon>
        <taxon>Cactineae</taxon>
        <taxon>Cactaceae</taxon>
        <taxon>Opuntioideae</taxon>
        <taxon>Opuntia</taxon>
    </lineage>
</organism>
<feature type="transmembrane region" description="Helical" evidence="1">
    <location>
        <begin position="100"/>
        <end position="133"/>
    </location>
</feature>
<reference evidence="2" key="2">
    <citation type="submission" date="2020-07" db="EMBL/GenBank/DDBJ databases">
        <authorList>
            <person name="Vera ALvarez R."/>
            <person name="Arias-Moreno D.M."/>
            <person name="Jimenez-Jacinto V."/>
            <person name="Jimenez-Bremont J.F."/>
            <person name="Swaminathan K."/>
            <person name="Moose S.P."/>
            <person name="Guerrero-Gonzalez M.L."/>
            <person name="Marino-Ramirez L."/>
            <person name="Landsman D."/>
            <person name="Rodriguez-Kessler M."/>
            <person name="Delgado-Sanchez P."/>
        </authorList>
    </citation>
    <scope>NUCLEOTIDE SEQUENCE</scope>
    <source>
        <tissue evidence="2">Cladode</tissue>
    </source>
</reference>
<keyword evidence="1" id="KW-1133">Transmembrane helix</keyword>
<accession>A0A7C9DK51</accession>
<feature type="transmembrane region" description="Helical" evidence="1">
    <location>
        <begin position="38"/>
        <end position="62"/>
    </location>
</feature>
<evidence type="ECO:0000256" key="1">
    <source>
        <dbReference type="SAM" id="Phobius"/>
    </source>
</evidence>
<sequence length="137" mass="15216">MSYCLCSLENFRPDSICLKANRVDTCPIFCYLDIIDSVLVAVNVTVAVSCHCSAFPALAFYFAPLPGWYMIFLFQLHTCLLNEGFRILRYGSNPRTSVVLASFCSIFVSLPASIVNDLGVCMACFGLLFRAVFLLDL</sequence>